<evidence type="ECO:0000259" key="7">
    <source>
        <dbReference type="PROSITE" id="PS51296"/>
    </source>
</evidence>
<evidence type="ECO:0000256" key="1">
    <source>
        <dbReference type="ARBA" id="ARBA00022714"/>
    </source>
</evidence>
<dbReference type="InterPro" id="IPR017941">
    <property type="entry name" value="Rieske_2Fe-2S"/>
</dbReference>
<feature type="transmembrane region" description="Helical" evidence="6">
    <location>
        <begin position="6"/>
        <end position="29"/>
    </location>
</feature>
<evidence type="ECO:0000256" key="6">
    <source>
        <dbReference type="SAM" id="Phobius"/>
    </source>
</evidence>
<protein>
    <submittedName>
        <fullName evidence="8">Rieske [2Fe-2S] iron-sulfur domain-containing protein</fullName>
    </submittedName>
</protein>
<comment type="caution">
    <text evidence="8">The sequence shown here is derived from an EMBL/GenBank/DDBJ whole genome shotgun (WGS) entry which is preliminary data.</text>
</comment>
<keyword evidence="6" id="KW-1133">Transmembrane helix</keyword>
<keyword evidence="9" id="KW-1185">Reference proteome</keyword>
<evidence type="ECO:0000313" key="8">
    <source>
        <dbReference type="EMBL" id="KAH7134509.1"/>
    </source>
</evidence>
<dbReference type="GO" id="GO:0051537">
    <property type="term" value="F:2 iron, 2 sulfur cluster binding"/>
    <property type="evidence" value="ECO:0007669"/>
    <property type="project" value="UniProtKB-KW"/>
</dbReference>
<feature type="domain" description="Rieske" evidence="7">
    <location>
        <begin position="90"/>
        <end position="164"/>
    </location>
</feature>
<reference evidence="8" key="1">
    <citation type="journal article" date="2021" name="Nat. Commun.">
        <title>Genetic determinants of endophytism in the Arabidopsis root mycobiome.</title>
        <authorList>
            <person name="Mesny F."/>
            <person name="Miyauchi S."/>
            <person name="Thiergart T."/>
            <person name="Pickel B."/>
            <person name="Atanasova L."/>
            <person name="Karlsson M."/>
            <person name="Huettel B."/>
            <person name="Barry K.W."/>
            <person name="Haridas S."/>
            <person name="Chen C."/>
            <person name="Bauer D."/>
            <person name="Andreopoulos W."/>
            <person name="Pangilinan J."/>
            <person name="LaButti K."/>
            <person name="Riley R."/>
            <person name="Lipzen A."/>
            <person name="Clum A."/>
            <person name="Drula E."/>
            <person name="Henrissat B."/>
            <person name="Kohler A."/>
            <person name="Grigoriev I.V."/>
            <person name="Martin F.M."/>
            <person name="Hacquard S."/>
        </authorList>
    </citation>
    <scope>NUCLEOTIDE SEQUENCE</scope>
    <source>
        <strain evidence="8">MPI-CAGE-AT-0021</strain>
    </source>
</reference>
<dbReference type="PANTHER" id="PTHR43756">
    <property type="entry name" value="CHOLINE MONOOXYGENASE, CHLOROPLASTIC"/>
    <property type="match status" value="1"/>
</dbReference>
<evidence type="ECO:0000313" key="9">
    <source>
        <dbReference type="Proteomes" id="UP000717696"/>
    </source>
</evidence>
<keyword evidence="4" id="KW-0408">Iron</keyword>
<proteinExistence type="predicted"/>
<name>A0A9P9IXS4_9HYPO</name>
<dbReference type="CDD" id="cd03469">
    <property type="entry name" value="Rieske_RO_Alpha_N"/>
    <property type="match status" value="1"/>
</dbReference>
<dbReference type="Gene3D" id="2.102.10.10">
    <property type="entry name" value="Rieske [2Fe-2S] iron-sulphur domain"/>
    <property type="match status" value="1"/>
</dbReference>
<dbReference type="EMBL" id="JAGMUU010000017">
    <property type="protein sequence ID" value="KAH7134509.1"/>
    <property type="molecule type" value="Genomic_DNA"/>
</dbReference>
<dbReference type="GO" id="GO:0016491">
    <property type="term" value="F:oxidoreductase activity"/>
    <property type="evidence" value="ECO:0007669"/>
    <property type="project" value="UniProtKB-KW"/>
</dbReference>
<evidence type="ECO:0000256" key="4">
    <source>
        <dbReference type="ARBA" id="ARBA00023004"/>
    </source>
</evidence>
<dbReference type="Pfam" id="PF00355">
    <property type="entry name" value="Rieske"/>
    <property type="match status" value="1"/>
</dbReference>
<evidence type="ECO:0000256" key="3">
    <source>
        <dbReference type="ARBA" id="ARBA00023002"/>
    </source>
</evidence>
<dbReference type="SUPFAM" id="SSF50022">
    <property type="entry name" value="ISP domain"/>
    <property type="match status" value="1"/>
</dbReference>
<dbReference type="GO" id="GO:0046872">
    <property type="term" value="F:metal ion binding"/>
    <property type="evidence" value="ECO:0007669"/>
    <property type="project" value="UniProtKB-KW"/>
</dbReference>
<evidence type="ECO:0000256" key="2">
    <source>
        <dbReference type="ARBA" id="ARBA00022723"/>
    </source>
</evidence>
<keyword evidence="6" id="KW-0472">Membrane</keyword>
<keyword evidence="3" id="KW-0560">Oxidoreductase</keyword>
<dbReference type="AlphaFoldDB" id="A0A9P9IXS4"/>
<keyword evidence="2" id="KW-0479">Metal-binding</keyword>
<dbReference type="InterPro" id="IPR001663">
    <property type="entry name" value="Rng_hydr_dOase-A"/>
</dbReference>
<dbReference type="PANTHER" id="PTHR43756:SF6">
    <property type="entry name" value="CLUSTER-BINDING PROTEIN, PUTATIVE (AFU_ORTHOLOGUE AFUA_6G03920)-RELATED"/>
    <property type="match status" value="1"/>
</dbReference>
<sequence length="410" mass="46327">MFGYAGIPTLATCVFLVVFAVSICLNLWLLRYKPSAAGSEVVTRPTPKTKLQEIPSGWWTDPSNFQLERRAIFSKLWICISHRGRFITAGDYVSYEFAGFRFFLILGKDGIMRAFHNVCRHRAFPVTHKVAGSASVLGCRYHGWSYDTKGNLTKAPKFDHLPDFDKDKNGLFEIHCKVDEQGFIQVNLSGNKEVGHDKPACPDKLGKPTRISSKSHFLYSLEHTAKFNWKVAVIGHSQRDRLKPQAFMEPPNRPTLRVFSSQGMTPAGQLLFFPVTRVYTKSGSPFWYHITYNPDSAQQTTLRCDVYSSRQSGISQLEGPMKEDLDIQIKLSIKEHEIFHEQQIRQGHGLDEVEPLMEKIVEAMRIHSDQERAEEKKIHPSSVQQCKSASYAEAEGICQAVEAGGGSLAW</sequence>
<dbReference type="PRINTS" id="PR00090">
    <property type="entry name" value="RNGDIOXGNASE"/>
</dbReference>
<dbReference type="Proteomes" id="UP000717696">
    <property type="component" value="Unassembled WGS sequence"/>
</dbReference>
<dbReference type="PROSITE" id="PS51296">
    <property type="entry name" value="RIESKE"/>
    <property type="match status" value="1"/>
</dbReference>
<evidence type="ECO:0000256" key="5">
    <source>
        <dbReference type="ARBA" id="ARBA00023014"/>
    </source>
</evidence>
<dbReference type="InterPro" id="IPR036922">
    <property type="entry name" value="Rieske_2Fe-2S_sf"/>
</dbReference>
<dbReference type="OrthoDB" id="426882at2759"/>
<keyword evidence="6" id="KW-0812">Transmembrane</keyword>
<gene>
    <name evidence="8" type="ORF">B0J13DRAFT_560568</name>
</gene>
<organism evidence="8 9">
    <name type="scientific">Dactylonectria estremocensis</name>
    <dbReference type="NCBI Taxonomy" id="1079267"/>
    <lineage>
        <taxon>Eukaryota</taxon>
        <taxon>Fungi</taxon>
        <taxon>Dikarya</taxon>
        <taxon>Ascomycota</taxon>
        <taxon>Pezizomycotina</taxon>
        <taxon>Sordariomycetes</taxon>
        <taxon>Hypocreomycetidae</taxon>
        <taxon>Hypocreales</taxon>
        <taxon>Nectriaceae</taxon>
        <taxon>Dactylonectria</taxon>
    </lineage>
</organism>
<keyword evidence="5" id="KW-0411">Iron-sulfur</keyword>
<keyword evidence="1" id="KW-0001">2Fe-2S</keyword>
<accession>A0A9P9IXS4</accession>